<sequence length="210" mass="23046">MTEEYRTVSREASDEIVIKKSRFIGFAGPAATEEEAAAFIERIKKEHWSATHNCSAYVVGPRGEYQRSSDDGEPSGTAGRPILEVIKHRGLTNVVVVVTRYFGGIMLGAGGLVRAYTDGAVIALNAAGPIRKALHRELIVDIDYTWYGKLENEIRNRGALVADTQFSDRVTVTLLPFAKEADSMAAWITDLTQGQASITMGESRYLDHPI</sequence>
<reference evidence="5" key="1">
    <citation type="journal article" date="2019" name="Int. J. Syst. Evol. Microbiol.">
        <title>The Global Catalogue of Microorganisms (GCM) 10K type strain sequencing project: providing services to taxonomists for standard genome sequencing and annotation.</title>
        <authorList>
            <consortium name="The Broad Institute Genomics Platform"/>
            <consortium name="The Broad Institute Genome Sequencing Center for Infectious Disease"/>
            <person name="Wu L."/>
            <person name="Ma J."/>
        </authorList>
    </citation>
    <scope>NUCLEOTIDE SEQUENCE [LARGE SCALE GENOMIC DNA]</scope>
    <source>
        <strain evidence="5">JCM 18657</strain>
    </source>
</reference>
<protein>
    <submittedName>
        <fullName evidence="4">YigZ family protein</fullName>
    </submittedName>
</protein>
<gene>
    <name evidence="4" type="ORF">ACFQWB_04670</name>
</gene>
<keyword evidence="5" id="KW-1185">Reference proteome</keyword>
<organism evidence="4 5">
    <name type="scientific">Paenibacillus thermoaerophilus</name>
    <dbReference type="NCBI Taxonomy" id="1215385"/>
    <lineage>
        <taxon>Bacteria</taxon>
        <taxon>Bacillati</taxon>
        <taxon>Bacillota</taxon>
        <taxon>Bacilli</taxon>
        <taxon>Bacillales</taxon>
        <taxon>Paenibacillaceae</taxon>
        <taxon>Paenibacillus</taxon>
    </lineage>
</organism>
<comment type="caution">
    <text evidence="4">The sequence shown here is derived from an EMBL/GenBank/DDBJ whole genome shotgun (WGS) entry which is preliminary data.</text>
</comment>
<evidence type="ECO:0000313" key="4">
    <source>
        <dbReference type="EMBL" id="MFC7749236.1"/>
    </source>
</evidence>
<dbReference type="PANTHER" id="PTHR16301">
    <property type="entry name" value="IMPACT-RELATED"/>
    <property type="match status" value="1"/>
</dbReference>
<dbReference type="Gene3D" id="3.30.230.30">
    <property type="entry name" value="Impact, N-terminal domain"/>
    <property type="match status" value="1"/>
</dbReference>
<name>A0ABW2UZA3_9BACL</name>
<comment type="similarity">
    <text evidence="1">Belongs to the IMPACT family.</text>
</comment>
<dbReference type="PANTHER" id="PTHR16301:SF20">
    <property type="entry name" value="IMPACT FAMILY MEMBER YIGZ"/>
    <property type="match status" value="1"/>
</dbReference>
<dbReference type="SUPFAM" id="SSF54980">
    <property type="entry name" value="EF-G C-terminal domain-like"/>
    <property type="match status" value="1"/>
</dbReference>
<dbReference type="InterPro" id="IPR001498">
    <property type="entry name" value="Impact_N"/>
</dbReference>
<feature type="domain" description="Impact N-terminal" evidence="2">
    <location>
        <begin position="19"/>
        <end position="121"/>
    </location>
</feature>
<dbReference type="Proteomes" id="UP001596528">
    <property type="component" value="Unassembled WGS sequence"/>
</dbReference>
<dbReference type="SUPFAM" id="SSF54211">
    <property type="entry name" value="Ribosomal protein S5 domain 2-like"/>
    <property type="match status" value="1"/>
</dbReference>
<proteinExistence type="inferred from homology"/>
<dbReference type="InterPro" id="IPR036956">
    <property type="entry name" value="Impact_N_sf"/>
</dbReference>
<feature type="domain" description="UPF0029" evidence="3">
    <location>
        <begin position="140"/>
        <end position="195"/>
    </location>
</feature>
<accession>A0ABW2UZA3</accession>
<evidence type="ECO:0000259" key="2">
    <source>
        <dbReference type="Pfam" id="PF01205"/>
    </source>
</evidence>
<dbReference type="RefSeq" id="WP_138788858.1">
    <property type="nucleotide sequence ID" value="NZ_JBHTGQ010000010.1"/>
</dbReference>
<dbReference type="InterPro" id="IPR015269">
    <property type="entry name" value="UPF0029_Impact_C"/>
</dbReference>
<dbReference type="Pfam" id="PF09186">
    <property type="entry name" value="DUF1949"/>
    <property type="match status" value="1"/>
</dbReference>
<dbReference type="Pfam" id="PF01205">
    <property type="entry name" value="Impact_N"/>
    <property type="match status" value="1"/>
</dbReference>
<dbReference type="PROSITE" id="PS00910">
    <property type="entry name" value="UPF0029"/>
    <property type="match status" value="1"/>
</dbReference>
<evidence type="ECO:0000313" key="5">
    <source>
        <dbReference type="Proteomes" id="UP001596528"/>
    </source>
</evidence>
<dbReference type="InterPro" id="IPR015796">
    <property type="entry name" value="Impact_YigZ-like"/>
</dbReference>
<dbReference type="InterPro" id="IPR035647">
    <property type="entry name" value="EFG_III/V"/>
</dbReference>
<dbReference type="InterPro" id="IPR020569">
    <property type="entry name" value="UPF0029_Impact_CS"/>
</dbReference>
<evidence type="ECO:0000256" key="1">
    <source>
        <dbReference type="ARBA" id="ARBA00007665"/>
    </source>
</evidence>
<evidence type="ECO:0000259" key="3">
    <source>
        <dbReference type="Pfam" id="PF09186"/>
    </source>
</evidence>
<dbReference type="InterPro" id="IPR023582">
    <property type="entry name" value="Impact"/>
</dbReference>
<dbReference type="EMBL" id="JBHTGQ010000010">
    <property type="protein sequence ID" value="MFC7749236.1"/>
    <property type="molecule type" value="Genomic_DNA"/>
</dbReference>
<dbReference type="InterPro" id="IPR020568">
    <property type="entry name" value="Ribosomal_Su5_D2-typ_SF"/>
</dbReference>
<dbReference type="NCBIfam" id="TIGR00257">
    <property type="entry name" value="IMPACT_YIGZ"/>
    <property type="match status" value="1"/>
</dbReference>